<dbReference type="OrthoDB" id="302685at2157"/>
<proteinExistence type="predicted"/>
<evidence type="ECO:0000313" key="1">
    <source>
        <dbReference type="EMBL" id="KTG08815.1"/>
    </source>
</evidence>
<dbReference type="STRING" id="1514971.AUR64_13425"/>
<dbReference type="EMBL" id="LOPU01000029">
    <property type="protein sequence ID" value="KTG08815.1"/>
    <property type="molecule type" value="Genomic_DNA"/>
</dbReference>
<evidence type="ECO:0000313" key="2">
    <source>
        <dbReference type="Proteomes" id="UP000054387"/>
    </source>
</evidence>
<reference evidence="1 2" key="1">
    <citation type="submission" date="2015-12" db="EMBL/GenBank/DDBJ databases">
        <title>Haloprofundus marisrubri gen. nov., sp. nov., an extremely halophilic archaeon isolated from the Discovery deep brine-seawater interface in the Red Sea.</title>
        <authorList>
            <person name="Zhang G."/>
            <person name="Stingl U."/>
            <person name="Rashid M."/>
        </authorList>
    </citation>
    <scope>NUCLEOTIDE SEQUENCE [LARGE SCALE GENOMIC DNA]</scope>
    <source>
        <strain evidence="1 2">SB9</strain>
    </source>
</reference>
<keyword evidence="2" id="KW-1185">Reference proteome</keyword>
<name>A0A0W1R698_9EURY</name>
<gene>
    <name evidence="1" type="ORF">AUR64_13425</name>
</gene>
<dbReference type="Proteomes" id="UP000054387">
    <property type="component" value="Unassembled WGS sequence"/>
</dbReference>
<accession>A0A0W1R698</accession>
<sequence>MRPITRRVLALLALLCVGLLALGALPSYLGTGDPYYLTAEETDASGPAVNVTQFSAQQYPYLATALEEGRSDGYQRGQFGLKESFTHSPFDERDALATRQPDAERENRVLVEYDGTRYWVAVEQE</sequence>
<dbReference type="RefSeq" id="WP_058581967.1">
    <property type="nucleotide sequence ID" value="NZ_LOPU01000029.1"/>
</dbReference>
<dbReference type="AlphaFoldDB" id="A0A0W1R698"/>
<protein>
    <submittedName>
        <fullName evidence="1">Uncharacterized protein</fullName>
    </submittedName>
</protein>
<comment type="caution">
    <text evidence="1">The sequence shown here is derived from an EMBL/GenBank/DDBJ whole genome shotgun (WGS) entry which is preliminary data.</text>
</comment>
<organism evidence="1 2">
    <name type="scientific">Haloprofundus marisrubri</name>
    <dbReference type="NCBI Taxonomy" id="1514971"/>
    <lineage>
        <taxon>Archaea</taxon>
        <taxon>Methanobacteriati</taxon>
        <taxon>Methanobacteriota</taxon>
        <taxon>Stenosarchaea group</taxon>
        <taxon>Halobacteria</taxon>
        <taxon>Halobacteriales</taxon>
        <taxon>Haloferacaceae</taxon>
        <taxon>Haloprofundus</taxon>
    </lineage>
</organism>